<dbReference type="Proteomes" id="UP000008782">
    <property type="component" value="Unassembled WGS sequence"/>
</dbReference>
<reference evidence="2" key="1">
    <citation type="journal article" date="2012" name="Nat. Genet.">
        <title>Lifestyle transitions in plant pathogenic Colletotrichum fungi deciphered by genome and transcriptome analyses.</title>
        <authorList>
            <person name="O'Connell R.J."/>
            <person name="Thon M.R."/>
            <person name="Hacquard S."/>
            <person name="Amyotte S.G."/>
            <person name="Kleemann J."/>
            <person name="Torres M.F."/>
            <person name="Damm U."/>
            <person name="Buiate E.A."/>
            <person name="Epstein L."/>
            <person name="Alkan N."/>
            <person name="Altmueller J."/>
            <person name="Alvarado-Balderrama L."/>
            <person name="Bauser C.A."/>
            <person name="Becker C."/>
            <person name="Birren B.W."/>
            <person name="Chen Z."/>
            <person name="Choi J."/>
            <person name="Crouch J.A."/>
            <person name="Duvick J.P."/>
            <person name="Farman M.A."/>
            <person name="Gan P."/>
            <person name="Heiman D."/>
            <person name="Henrissat B."/>
            <person name="Howard R.J."/>
            <person name="Kabbage M."/>
            <person name="Koch C."/>
            <person name="Kracher B."/>
            <person name="Kubo Y."/>
            <person name="Law A.D."/>
            <person name="Lebrun M.-H."/>
            <person name="Lee Y.-H."/>
            <person name="Miyara I."/>
            <person name="Moore N."/>
            <person name="Neumann U."/>
            <person name="Nordstroem K."/>
            <person name="Panaccione D.G."/>
            <person name="Panstruga R."/>
            <person name="Place M."/>
            <person name="Proctor R.H."/>
            <person name="Prusky D."/>
            <person name="Rech G."/>
            <person name="Reinhardt R."/>
            <person name="Rollins J.A."/>
            <person name="Rounsley S."/>
            <person name="Schardl C.L."/>
            <person name="Schwartz D.C."/>
            <person name="Shenoy N."/>
            <person name="Shirasu K."/>
            <person name="Sikhakolli U.R."/>
            <person name="Stueber K."/>
            <person name="Sukno S.A."/>
            <person name="Sweigard J.A."/>
            <person name="Takano Y."/>
            <person name="Takahara H."/>
            <person name="Trail F."/>
            <person name="van der Does H.C."/>
            <person name="Voll L.M."/>
            <person name="Will I."/>
            <person name="Young S."/>
            <person name="Zeng Q."/>
            <person name="Zhang J."/>
            <person name="Zhou S."/>
            <person name="Dickman M.B."/>
            <person name="Schulze-Lefert P."/>
            <person name="Ver Loren van Themaat E."/>
            <person name="Ma L.-J."/>
            <person name="Vaillancourt L.J."/>
        </authorList>
    </citation>
    <scope>NUCLEOTIDE SEQUENCE [LARGE SCALE GENOMIC DNA]</scope>
    <source>
        <strain evidence="2">M1.001 / M2 / FGSC 10212</strain>
    </source>
</reference>
<name>E3QC16_COLGM</name>
<evidence type="ECO:0000313" key="2">
    <source>
        <dbReference type="Proteomes" id="UP000008782"/>
    </source>
</evidence>
<keyword evidence="2" id="KW-1185">Reference proteome</keyword>
<dbReference type="VEuPathDB" id="FungiDB:GLRG_03395"/>
<dbReference type="EMBL" id="GG697340">
    <property type="protein sequence ID" value="EFQ28251.1"/>
    <property type="molecule type" value="Genomic_DNA"/>
</dbReference>
<dbReference type="AlphaFoldDB" id="E3QC16"/>
<dbReference type="GeneID" id="24408760"/>
<sequence length="92" mass="10683">MVKTKNATPRVVPPLYSPSWYRPQTVVHREDAKPKPPFVPIMRTKAGKTKCSENRETRGRQFVTSMLLSLPPLLLFHSLRLWNAMSVHRWVS</sequence>
<proteinExistence type="predicted"/>
<dbReference type="RefSeq" id="XP_008092271.1">
    <property type="nucleotide sequence ID" value="XM_008094080.1"/>
</dbReference>
<organism evidence="2">
    <name type="scientific">Colletotrichum graminicola (strain M1.001 / M2 / FGSC 10212)</name>
    <name type="common">Maize anthracnose fungus</name>
    <name type="synonym">Glomerella graminicola</name>
    <dbReference type="NCBI Taxonomy" id="645133"/>
    <lineage>
        <taxon>Eukaryota</taxon>
        <taxon>Fungi</taxon>
        <taxon>Dikarya</taxon>
        <taxon>Ascomycota</taxon>
        <taxon>Pezizomycotina</taxon>
        <taxon>Sordariomycetes</taxon>
        <taxon>Hypocreomycetidae</taxon>
        <taxon>Glomerellales</taxon>
        <taxon>Glomerellaceae</taxon>
        <taxon>Colletotrichum</taxon>
        <taxon>Colletotrichum graminicola species complex</taxon>
    </lineage>
</organism>
<feature type="non-terminal residue" evidence="1">
    <location>
        <position position="92"/>
    </location>
</feature>
<accession>E3QC16</accession>
<protein>
    <submittedName>
        <fullName evidence="1">Uncharacterized protein</fullName>
    </submittedName>
</protein>
<dbReference type="HOGENOM" id="CLU_2418962_0_0_1"/>
<evidence type="ECO:0000313" key="1">
    <source>
        <dbReference type="EMBL" id="EFQ28251.1"/>
    </source>
</evidence>
<gene>
    <name evidence="1" type="ORF">GLRG_03395</name>
</gene>